<evidence type="ECO:0000313" key="5">
    <source>
        <dbReference type="Proteomes" id="UP000202440"/>
    </source>
</evidence>
<evidence type="ECO:0000256" key="1">
    <source>
        <dbReference type="PIRSR" id="PIRSR606823-2"/>
    </source>
</evidence>
<proteinExistence type="inferred from homology"/>
<accession>A0A222FFP0</accession>
<keyword evidence="1" id="KW-0479">Metal-binding</keyword>
<dbReference type="EC" id="3.5.1.23" evidence="2"/>
<dbReference type="GO" id="GO:0017040">
    <property type="term" value="F:N-acylsphingosine amidohydrolase activity"/>
    <property type="evidence" value="ECO:0007669"/>
    <property type="project" value="UniProtKB-UniRule"/>
</dbReference>
<dbReference type="Pfam" id="PF04734">
    <property type="entry name" value="Ceramidase_alk"/>
    <property type="match status" value="1"/>
</dbReference>
<dbReference type="PANTHER" id="PTHR12670:SF1">
    <property type="entry name" value="NEUTRAL CERAMIDASE"/>
    <property type="match status" value="1"/>
</dbReference>
<comment type="catalytic activity">
    <reaction evidence="2">
        <text>an N-acylsphing-4-enine + H2O = sphing-4-enine + a fatty acid</text>
        <dbReference type="Rhea" id="RHEA:20856"/>
        <dbReference type="ChEBI" id="CHEBI:15377"/>
        <dbReference type="ChEBI" id="CHEBI:28868"/>
        <dbReference type="ChEBI" id="CHEBI:52639"/>
        <dbReference type="ChEBI" id="CHEBI:57756"/>
        <dbReference type="EC" id="3.5.1.23"/>
    </reaction>
</comment>
<organism evidence="4 5">
    <name type="scientific">Bacterioplanes sanyensis</name>
    <dbReference type="NCBI Taxonomy" id="1249553"/>
    <lineage>
        <taxon>Bacteria</taxon>
        <taxon>Pseudomonadati</taxon>
        <taxon>Pseudomonadota</taxon>
        <taxon>Gammaproteobacteria</taxon>
        <taxon>Oceanospirillales</taxon>
        <taxon>Oceanospirillaceae</taxon>
        <taxon>Bacterioplanes</taxon>
    </lineage>
</organism>
<dbReference type="KEGG" id="bsan:CHH28_01285"/>
<dbReference type="GO" id="GO:0046514">
    <property type="term" value="P:ceramide catabolic process"/>
    <property type="evidence" value="ECO:0007669"/>
    <property type="project" value="InterPro"/>
</dbReference>
<comment type="cofactor">
    <cofactor evidence="1">
        <name>Zn(2+)</name>
        <dbReference type="ChEBI" id="CHEBI:29105"/>
    </cofactor>
    <text evidence="1">Binds 1 zinc ion per subunit.</text>
</comment>
<evidence type="ECO:0000256" key="2">
    <source>
        <dbReference type="RuleBase" id="RU366019"/>
    </source>
</evidence>
<evidence type="ECO:0000259" key="3">
    <source>
        <dbReference type="Pfam" id="PF04734"/>
    </source>
</evidence>
<keyword evidence="2" id="KW-0378">Hydrolase</keyword>
<dbReference type="GO" id="GO:0046872">
    <property type="term" value="F:metal ion binding"/>
    <property type="evidence" value="ECO:0007669"/>
    <property type="project" value="UniProtKB-KW"/>
</dbReference>
<protein>
    <recommendedName>
        <fullName evidence="2">Neutral ceramidase</fullName>
        <ecNumber evidence="2">3.5.1.23</ecNumber>
    </recommendedName>
</protein>
<comment type="similarity">
    <text evidence="2">Belongs to the neutral ceramidase family.</text>
</comment>
<keyword evidence="5" id="KW-1185">Reference proteome</keyword>
<dbReference type="InterPro" id="IPR006823">
    <property type="entry name" value="Ceramidase_alk"/>
</dbReference>
<dbReference type="GO" id="GO:0005576">
    <property type="term" value="C:extracellular region"/>
    <property type="evidence" value="ECO:0007669"/>
    <property type="project" value="TreeGrafter"/>
</dbReference>
<feature type="binding site" evidence="1">
    <location>
        <position position="258"/>
    </location>
    <ligand>
        <name>Zn(2+)</name>
        <dbReference type="ChEBI" id="CHEBI:29105"/>
    </ligand>
</feature>
<keyword evidence="1" id="KW-0862">Zinc</keyword>
<dbReference type="GO" id="GO:0016020">
    <property type="term" value="C:membrane"/>
    <property type="evidence" value="ECO:0007669"/>
    <property type="project" value="GOC"/>
</dbReference>
<keyword evidence="2" id="KW-0746">Sphingolipid metabolism</keyword>
<keyword evidence="2" id="KW-0443">Lipid metabolism</keyword>
<feature type="binding site" evidence="1">
    <location>
        <position position="136"/>
    </location>
    <ligand>
        <name>Zn(2+)</name>
        <dbReference type="ChEBI" id="CHEBI:29105"/>
    </ligand>
</feature>
<dbReference type="GO" id="GO:0042759">
    <property type="term" value="P:long-chain fatty acid biosynthetic process"/>
    <property type="evidence" value="ECO:0007669"/>
    <property type="project" value="TreeGrafter"/>
</dbReference>
<feature type="domain" description="Neutral/alkaline non-lysosomal ceramidase N-terminal" evidence="3">
    <location>
        <begin position="55"/>
        <end position="529"/>
    </location>
</feature>
<sequence length="691" mass="77548">MLSLQGTYSPGRRVLWLLALIWLTGCAASHEVHIPQPQSTALAPTGMATAAAVSIDITPPPGMPMGGYSVMANRGQGFRTRLKARVVYLNDGRGQSLALVQTDLAAGSLLVHHQVAASVAAATGLRPGDIVITGSHSHSAPVNFFHNDFYNKHMSSGQWLEPDFLAFVTQRISQGILQAHAEQRPAKVATGVKQVFGINRNRSLQAYVRNDNISGIDVEDPEAKFKAVNPDLNMVRIDVQDDTGIYRPLAAFSSFSVHATTLSVPVEVYNADLFAYAQKDLEWLIAERHQTPWPVVHAMTTGTQGDMAPALPDRGDNTFGHHHLDWRQARALGQRLGQQAIELFESLEEQLTDEVQLASAAREINIREHNRIGDIELCQDAAVGNPVAAGAYERRTPWLAAIPFLKGGNLMSRRWWLTDGCQGNKRHLGFSFIQPLVEPKDSFPHIVLFQLLRINDTAIVPLPFEVTVEAGRRITEAVVDEWRSADKPLQHAWITSTSNGYFGYATTPEEYQRQNYEGGHTLYGRNTVPYLQAQLQRLSADLRREGNIYQPRAEWRYQLHSNRFLPAEQAFSGQRRWLQQAQAQMAEQEHVEDYLAWEWLDVGPSHIDFHRPLAHVEVKRDGAWQPLWNHRVPVSDDGYDLEVRLLDDEEAGMARYQLRWYSPMSGGQYRVVLSERGGQQALISEPFRVSF</sequence>
<dbReference type="GO" id="GO:0046512">
    <property type="term" value="P:sphingosine biosynthetic process"/>
    <property type="evidence" value="ECO:0007669"/>
    <property type="project" value="TreeGrafter"/>
</dbReference>
<dbReference type="PANTHER" id="PTHR12670">
    <property type="entry name" value="CERAMIDASE"/>
    <property type="match status" value="1"/>
</dbReference>
<evidence type="ECO:0000313" key="4">
    <source>
        <dbReference type="EMBL" id="ASP37396.1"/>
    </source>
</evidence>
<dbReference type="OrthoDB" id="6899210at2"/>
<dbReference type="RefSeq" id="WP_094058614.1">
    <property type="nucleotide sequence ID" value="NZ_CP022530.1"/>
</dbReference>
<dbReference type="EMBL" id="CP022530">
    <property type="protein sequence ID" value="ASP37396.1"/>
    <property type="molecule type" value="Genomic_DNA"/>
</dbReference>
<reference evidence="4 5" key="1">
    <citation type="submission" date="2017-07" db="EMBL/GenBank/DDBJ databases">
        <title>Annotated genome sequence of Bacterioplanes sanyensis isolated from Red Sea.</title>
        <authorList>
            <person name="Rehman Z.U."/>
        </authorList>
    </citation>
    <scope>NUCLEOTIDE SEQUENCE [LARGE SCALE GENOMIC DNA]</scope>
    <source>
        <strain evidence="4 5">NV9</strain>
    </source>
</reference>
<dbReference type="Proteomes" id="UP000202440">
    <property type="component" value="Chromosome"/>
</dbReference>
<name>A0A222FFP0_9GAMM</name>
<dbReference type="InterPro" id="IPR031329">
    <property type="entry name" value="NEUT/ALK_ceramidase_N"/>
</dbReference>
<dbReference type="AlphaFoldDB" id="A0A222FFP0"/>
<feature type="binding site" evidence="1">
    <location>
        <position position="504"/>
    </location>
    <ligand>
        <name>Zn(2+)</name>
        <dbReference type="ChEBI" id="CHEBI:29105"/>
    </ligand>
</feature>
<feature type="binding site" evidence="1">
    <location>
        <position position="465"/>
    </location>
    <ligand>
        <name>Zn(2+)</name>
        <dbReference type="ChEBI" id="CHEBI:29105"/>
    </ligand>
</feature>
<gene>
    <name evidence="4" type="ORF">CHH28_01285</name>
</gene>